<sequence>MVTLHLAQDPDADAFLAKDPLGVLTAMLLDQQIPMEKAFSGPYVLATRLGVDRLDAEQIAGYDPEKFVAVFSEVPAIHRFPKAMAERTQKLARAIAEDYAGDAAAVWTGAKDGADLLKRVGALPGYGKQKAQILVALLGKQLGVTPKGWREAAGDYGTKGSTRSVADVTDAASLVKVRAFKKEMKAAAKAKAE</sequence>
<dbReference type="InterPro" id="IPR017658">
    <property type="entry name" value="HhH-GPD_base_excis"/>
</dbReference>
<evidence type="ECO:0000313" key="2">
    <source>
        <dbReference type="Proteomes" id="UP000000851"/>
    </source>
</evidence>
<dbReference type="EMBL" id="CP001700">
    <property type="protein sequence ID" value="ACU75904.1"/>
    <property type="molecule type" value="Genomic_DNA"/>
</dbReference>
<gene>
    <name evidence="1" type="ordered locus">Caci_7074</name>
</gene>
<keyword evidence="2" id="KW-1185">Reference proteome</keyword>
<dbReference type="GO" id="GO:0003824">
    <property type="term" value="F:catalytic activity"/>
    <property type="evidence" value="ECO:0007669"/>
    <property type="project" value="InterPro"/>
</dbReference>
<dbReference type="SUPFAM" id="SSF48150">
    <property type="entry name" value="DNA-glycosylase"/>
    <property type="match status" value="1"/>
</dbReference>
<dbReference type="GO" id="GO:0006281">
    <property type="term" value="P:DNA repair"/>
    <property type="evidence" value="ECO:0007669"/>
    <property type="project" value="InterPro"/>
</dbReference>
<protein>
    <submittedName>
        <fullName evidence="1">HhH-GPD family protein</fullName>
    </submittedName>
</protein>
<dbReference type="KEGG" id="cai:Caci_7074"/>
<proteinExistence type="predicted"/>
<dbReference type="eggNOG" id="COG0177">
    <property type="taxonomic scope" value="Bacteria"/>
</dbReference>
<accession>C7Q5D5</accession>
<dbReference type="STRING" id="479433.Caci_7074"/>
<dbReference type="HOGENOM" id="CLU_117222_0_0_11"/>
<dbReference type="InParanoid" id="C7Q5D5"/>
<dbReference type="OrthoDB" id="1492580at2"/>
<dbReference type="RefSeq" id="WP_015795632.1">
    <property type="nucleotide sequence ID" value="NC_013131.1"/>
</dbReference>
<name>C7Q5D5_CATAD</name>
<dbReference type="Proteomes" id="UP000000851">
    <property type="component" value="Chromosome"/>
</dbReference>
<dbReference type="InterPro" id="IPR011257">
    <property type="entry name" value="DNA_glycosylase"/>
</dbReference>
<dbReference type="AlphaFoldDB" id="C7Q5D5"/>
<organism evidence="1 2">
    <name type="scientific">Catenulispora acidiphila (strain DSM 44928 / JCM 14897 / NBRC 102108 / NRRL B-24433 / ID139908)</name>
    <dbReference type="NCBI Taxonomy" id="479433"/>
    <lineage>
        <taxon>Bacteria</taxon>
        <taxon>Bacillati</taxon>
        <taxon>Actinomycetota</taxon>
        <taxon>Actinomycetes</taxon>
        <taxon>Catenulisporales</taxon>
        <taxon>Catenulisporaceae</taxon>
        <taxon>Catenulispora</taxon>
    </lineage>
</organism>
<evidence type="ECO:0000313" key="1">
    <source>
        <dbReference type="EMBL" id="ACU75904.1"/>
    </source>
</evidence>
<dbReference type="NCBIfam" id="TIGR03252">
    <property type="entry name" value="HhH-GPD-type base excision DNA repair protein"/>
    <property type="match status" value="1"/>
</dbReference>
<reference evidence="1 2" key="1">
    <citation type="journal article" date="2009" name="Stand. Genomic Sci.">
        <title>Complete genome sequence of Catenulispora acidiphila type strain (ID 139908).</title>
        <authorList>
            <person name="Copeland A."/>
            <person name="Lapidus A."/>
            <person name="Glavina Del Rio T."/>
            <person name="Nolan M."/>
            <person name="Lucas S."/>
            <person name="Chen F."/>
            <person name="Tice H."/>
            <person name="Cheng J.F."/>
            <person name="Bruce D."/>
            <person name="Goodwin L."/>
            <person name="Pitluck S."/>
            <person name="Mikhailova N."/>
            <person name="Pati A."/>
            <person name="Ivanova N."/>
            <person name="Mavromatis K."/>
            <person name="Chen A."/>
            <person name="Palaniappan K."/>
            <person name="Chain P."/>
            <person name="Land M."/>
            <person name="Hauser L."/>
            <person name="Chang Y.J."/>
            <person name="Jeffries C.D."/>
            <person name="Chertkov O."/>
            <person name="Brettin T."/>
            <person name="Detter J.C."/>
            <person name="Han C."/>
            <person name="Ali Z."/>
            <person name="Tindall B.J."/>
            <person name="Goker M."/>
            <person name="Bristow J."/>
            <person name="Eisen J.A."/>
            <person name="Markowitz V."/>
            <person name="Hugenholtz P."/>
            <person name="Kyrpides N.C."/>
            <person name="Klenk H.P."/>
        </authorList>
    </citation>
    <scope>NUCLEOTIDE SEQUENCE [LARGE SCALE GENOMIC DNA]</scope>
    <source>
        <strain evidence="2">DSM 44928 / JCM 14897 / NBRC 102108 / NRRL B-24433 / ID139908</strain>
    </source>
</reference>